<keyword evidence="2" id="KW-0175">Coiled coil</keyword>
<evidence type="ECO:0000256" key="2">
    <source>
        <dbReference type="SAM" id="Coils"/>
    </source>
</evidence>
<organism evidence="3 4">
    <name type="scientific">Clarias magur</name>
    <name type="common">Asian catfish</name>
    <name type="synonym">Macropteronotus magur</name>
    <dbReference type="NCBI Taxonomy" id="1594786"/>
    <lineage>
        <taxon>Eukaryota</taxon>
        <taxon>Metazoa</taxon>
        <taxon>Chordata</taxon>
        <taxon>Craniata</taxon>
        <taxon>Vertebrata</taxon>
        <taxon>Euteleostomi</taxon>
        <taxon>Actinopterygii</taxon>
        <taxon>Neopterygii</taxon>
        <taxon>Teleostei</taxon>
        <taxon>Ostariophysi</taxon>
        <taxon>Siluriformes</taxon>
        <taxon>Clariidae</taxon>
        <taxon>Clarias</taxon>
    </lineage>
</organism>
<dbReference type="Gene3D" id="3.40.50.1460">
    <property type="match status" value="1"/>
</dbReference>
<dbReference type="OrthoDB" id="192611at2759"/>
<dbReference type="InterPro" id="IPR001096">
    <property type="entry name" value="Peptidase_C13"/>
</dbReference>
<feature type="non-terminal residue" evidence="3">
    <location>
        <position position="1"/>
    </location>
</feature>
<comment type="similarity">
    <text evidence="1">Belongs to the peptidase C13 family.</text>
</comment>
<dbReference type="Gene3D" id="1.10.132.130">
    <property type="match status" value="1"/>
</dbReference>
<dbReference type="Proteomes" id="UP000727407">
    <property type="component" value="Unassembled WGS sequence"/>
</dbReference>
<dbReference type="InterPro" id="IPR046427">
    <property type="entry name" value="Legumain_prodom_sf"/>
</dbReference>
<proteinExistence type="inferred from homology"/>
<keyword evidence="4" id="KW-1185">Reference proteome</keyword>
<feature type="coiled-coil region" evidence="2">
    <location>
        <begin position="141"/>
        <end position="177"/>
    </location>
</feature>
<dbReference type="GO" id="GO:0005773">
    <property type="term" value="C:vacuole"/>
    <property type="evidence" value="ECO:0007669"/>
    <property type="project" value="GOC"/>
</dbReference>
<protein>
    <submittedName>
        <fullName evidence="3">Legumain-like</fullName>
    </submittedName>
</protein>
<dbReference type="PANTHER" id="PTHR12000:SF21">
    <property type="entry name" value="LEGUMAIN-RELATED"/>
    <property type="match status" value="1"/>
</dbReference>
<dbReference type="GO" id="GO:0051603">
    <property type="term" value="P:proteolysis involved in protein catabolic process"/>
    <property type="evidence" value="ECO:0007669"/>
    <property type="project" value="TreeGrafter"/>
</dbReference>
<dbReference type="AlphaFoldDB" id="A0A8J4TNF3"/>
<evidence type="ECO:0000313" key="4">
    <source>
        <dbReference type="Proteomes" id="UP000727407"/>
    </source>
</evidence>
<dbReference type="GO" id="GO:0004197">
    <property type="term" value="F:cysteine-type endopeptidase activity"/>
    <property type="evidence" value="ECO:0007669"/>
    <property type="project" value="TreeGrafter"/>
</dbReference>
<gene>
    <name evidence="3" type="ORF">DAT39_016230</name>
</gene>
<dbReference type="PANTHER" id="PTHR12000">
    <property type="entry name" value="HEMOGLOBINASE FAMILY MEMBER"/>
    <property type="match status" value="1"/>
</dbReference>
<accession>A0A8J4TNF3</accession>
<comment type="caution">
    <text evidence="3">The sequence shown here is derived from an EMBL/GenBank/DDBJ whole genome shotgun (WGS) entry which is preliminary data.</text>
</comment>
<dbReference type="EMBL" id="QNUK01000394">
    <property type="protein sequence ID" value="KAF5894079.1"/>
    <property type="molecule type" value="Genomic_DNA"/>
</dbReference>
<evidence type="ECO:0000256" key="1">
    <source>
        <dbReference type="ARBA" id="ARBA00009941"/>
    </source>
</evidence>
<evidence type="ECO:0000313" key="3">
    <source>
        <dbReference type="EMBL" id="KAF5894079.1"/>
    </source>
</evidence>
<dbReference type="Pfam" id="PF01650">
    <property type="entry name" value="Peptidase_C13"/>
    <property type="match status" value="1"/>
</dbReference>
<sequence length="200" mass="22770">MVIYLEACLSGSMLDQLCERNVYAVSSCRPDEYTYACFFDKERNTFLSDLFSFNWLQHMDTVKLSVTSFGDQFSYLERNVSKDAKKAGVTETPCNYGDKRMLKLLLSDVFGDSPSSVCDTDASHLLNVRVSDVVEITQVPLMILENEIKNEEDAEKRQELQRQHDDLISKRKTVDEALQKIAERTNALGALTETRDASRT</sequence>
<dbReference type="GO" id="GO:0006624">
    <property type="term" value="P:vacuolar protein processing"/>
    <property type="evidence" value="ECO:0007669"/>
    <property type="project" value="TreeGrafter"/>
</dbReference>
<name>A0A8J4TNF3_CLAMG</name>
<reference evidence="3" key="1">
    <citation type="submission" date="2020-07" db="EMBL/GenBank/DDBJ databases">
        <title>Clarias magur genome sequencing, assembly and annotation.</title>
        <authorList>
            <person name="Kushwaha B."/>
            <person name="Kumar R."/>
            <person name="Das P."/>
            <person name="Joshi C.G."/>
            <person name="Kumar D."/>
            <person name="Nagpure N.S."/>
            <person name="Pandey M."/>
            <person name="Agarwal S."/>
            <person name="Srivastava S."/>
            <person name="Singh M."/>
            <person name="Sahoo L."/>
            <person name="Jayasankar P."/>
            <person name="Meher P.K."/>
            <person name="Koringa P.G."/>
            <person name="Iquebal M.A."/>
            <person name="Das S.P."/>
            <person name="Bit A."/>
            <person name="Patnaik S."/>
            <person name="Patel N."/>
            <person name="Shah T.M."/>
            <person name="Hinsu A."/>
            <person name="Jena J.K."/>
        </authorList>
    </citation>
    <scope>NUCLEOTIDE SEQUENCE</scope>
    <source>
        <strain evidence="3">CIFAMagur01</strain>
        <tissue evidence="3">Testis</tissue>
    </source>
</reference>